<dbReference type="CDD" id="cd12797">
    <property type="entry name" value="M23_peptidase"/>
    <property type="match status" value="1"/>
</dbReference>
<dbReference type="PANTHER" id="PTHR21666:SF270">
    <property type="entry name" value="MUREIN HYDROLASE ACTIVATOR ENVC"/>
    <property type="match status" value="1"/>
</dbReference>
<name>A0A952KH17_9PROT</name>
<dbReference type="GO" id="GO:0004222">
    <property type="term" value="F:metalloendopeptidase activity"/>
    <property type="evidence" value="ECO:0007669"/>
    <property type="project" value="TreeGrafter"/>
</dbReference>
<comment type="caution">
    <text evidence="2">The sequence shown here is derived from an EMBL/GenBank/DDBJ whole genome shotgun (WGS) entry which is preliminary data.</text>
</comment>
<dbReference type="Proteomes" id="UP000700706">
    <property type="component" value="Unassembled WGS sequence"/>
</dbReference>
<dbReference type="InterPro" id="IPR016047">
    <property type="entry name" value="M23ase_b-sheet_dom"/>
</dbReference>
<dbReference type="EMBL" id="JAEKLZ010000334">
    <property type="protein sequence ID" value="MBW8727985.1"/>
    <property type="molecule type" value="Genomic_DNA"/>
</dbReference>
<organism evidence="2 3">
    <name type="scientific">Inquilinus limosus</name>
    <dbReference type="NCBI Taxonomy" id="171674"/>
    <lineage>
        <taxon>Bacteria</taxon>
        <taxon>Pseudomonadati</taxon>
        <taxon>Pseudomonadota</taxon>
        <taxon>Alphaproteobacteria</taxon>
        <taxon>Rhodospirillales</taxon>
        <taxon>Rhodospirillaceae</taxon>
        <taxon>Inquilinus</taxon>
    </lineage>
</organism>
<dbReference type="Pfam" id="PF01551">
    <property type="entry name" value="Peptidase_M23"/>
    <property type="match status" value="1"/>
</dbReference>
<gene>
    <name evidence="2" type="ORF">JF625_22930</name>
</gene>
<accession>A0A952KH17</accession>
<dbReference type="InterPro" id="IPR050570">
    <property type="entry name" value="Cell_wall_metabolism_enzyme"/>
</dbReference>
<dbReference type="AlphaFoldDB" id="A0A952KH17"/>
<reference evidence="2" key="1">
    <citation type="submission" date="2020-06" db="EMBL/GenBank/DDBJ databases">
        <title>Stable isotope informed genome-resolved metagenomics uncovers potential trophic interactions in rhizosphere soil.</title>
        <authorList>
            <person name="Starr E.P."/>
            <person name="Shi S."/>
            <person name="Blazewicz S.J."/>
            <person name="Koch B.J."/>
            <person name="Probst A.J."/>
            <person name="Hungate B.A."/>
            <person name="Pett-Ridge J."/>
            <person name="Firestone M.K."/>
            <person name="Banfield J.F."/>
        </authorList>
    </citation>
    <scope>NUCLEOTIDE SEQUENCE</scope>
    <source>
        <strain evidence="2">YM_69_17</strain>
    </source>
</reference>
<dbReference type="PANTHER" id="PTHR21666">
    <property type="entry name" value="PEPTIDASE-RELATED"/>
    <property type="match status" value="1"/>
</dbReference>
<evidence type="ECO:0000313" key="2">
    <source>
        <dbReference type="EMBL" id="MBW8727985.1"/>
    </source>
</evidence>
<evidence type="ECO:0000313" key="3">
    <source>
        <dbReference type="Proteomes" id="UP000700706"/>
    </source>
</evidence>
<evidence type="ECO:0000259" key="1">
    <source>
        <dbReference type="Pfam" id="PF01551"/>
    </source>
</evidence>
<protein>
    <submittedName>
        <fullName evidence="2">M23 family metallopeptidase</fullName>
    </submittedName>
</protein>
<dbReference type="InterPro" id="IPR011055">
    <property type="entry name" value="Dup_hybrid_motif"/>
</dbReference>
<feature type="domain" description="M23ase beta-sheet core" evidence="1">
    <location>
        <begin position="49"/>
        <end position="147"/>
    </location>
</feature>
<sequence>MSRPLGETCFIQNYVDAEPGPRFGNFRCDRLGYNGDNGTDIRLRDLATMRRGVDILAAADGTVIGIRDGEPDISVKERGAEAVKGKTAGNGVTIDHGGGWHTRYAHMKQGSVAVKPGDTVRTGQKLGQVGLSGNTEFPHVEFSVFREEAGNATFIDPFSALPVESGCDKAGHSLWAMDVPYIPTALLIAGFAAGPTDWETARRGEYADIKGGRNAPLVMWAESFGVRAGDIQTVTIAGPDGKPVHRDRTVLADSKNLWSVFSGRRAPPEGWTPGTYTGRYQLERNGAPVIDTERQVQVQ</sequence>
<dbReference type="Gene3D" id="2.70.70.10">
    <property type="entry name" value="Glucose Permease (Domain IIA)"/>
    <property type="match status" value="1"/>
</dbReference>
<dbReference type="SUPFAM" id="SSF51261">
    <property type="entry name" value="Duplicated hybrid motif"/>
    <property type="match status" value="1"/>
</dbReference>
<proteinExistence type="predicted"/>